<sequence>MELSTSSSWEPYDFPSVWVSTAERVNNILTFIPNQNQTLFPENTSVTPSLGHNGIFDEICPPLSAEVFRRIEAVKEATETQVDTIFSIALVFGLPGSVLALVTLSSMAVSPTKRYMSFLMISDFAALLSASWTAFRITSYQPFTKLERISIYVSRIFRLSPTGTWR</sequence>
<evidence type="ECO:0000313" key="3">
    <source>
        <dbReference type="Proteomes" id="UP001283361"/>
    </source>
</evidence>
<reference evidence="2" key="1">
    <citation type="journal article" date="2023" name="G3 (Bethesda)">
        <title>A reference genome for the long-term kleptoplast-retaining sea slug Elysia crispata morphotype clarki.</title>
        <authorList>
            <person name="Eastman K.E."/>
            <person name="Pendleton A.L."/>
            <person name="Shaikh M.A."/>
            <person name="Suttiyut T."/>
            <person name="Ogas R."/>
            <person name="Tomko P."/>
            <person name="Gavelis G."/>
            <person name="Widhalm J.R."/>
            <person name="Wisecaver J.H."/>
        </authorList>
    </citation>
    <scope>NUCLEOTIDE SEQUENCE</scope>
    <source>
        <strain evidence="2">ECLA1</strain>
    </source>
</reference>
<feature type="transmembrane region" description="Helical" evidence="1">
    <location>
        <begin position="85"/>
        <end position="109"/>
    </location>
</feature>
<accession>A0AAE1ATW8</accession>
<gene>
    <name evidence="2" type="ORF">RRG08_014558</name>
</gene>
<proteinExistence type="predicted"/>
<evidence type="ECO:0000256" key="1">
    <source>
        <dbReference type="SAM" id="Phobius"/>
    </source>
</evidence>
<protein>
    <submittedName>
        <fullName evidence="2">Uncharacterized protein</fullName>
    </submittedName>
</protein>
<keyword evidence="1" id="KW-1133">Transmembrane helix</keyword>
<keyword evidence="1" id="KW-0472">Membrane</keyword>
<dbReference type="EMBL" id="JAWDGP010001265">
    <property type="protein sequence ID" value="KAK3793236.1"/>
    <property type="molecule type" value="Genomic_DNA"/>
</dbReference>
<dbReference type="Proteomes" id="UP001283361">
    <property type="component" value="Unassembled WGS sequence"/>
</dbReference>
<feature type="transmembrane region" description="Helical" evidence="1">
    <location>
        <begin position="115"/>
        <end position="135"/>
    </location>
</feature>
<evidence type="ECO:0000313" key="2">
    <source>
        <dbReference type="EMBL" id="KAK3793236.1"/>
    </source>
</evidence>
<keyword evidence="3" id="KW-1185">Reference proteome</keyword>
<organism evidence="2 3">
    <name type="scientific">Elysia crispata</name>
    <name type="common">lettuce slug</name>
    <dbReference type="NCBI Taxonomy" id="231223"/>
    <lineage>
        <taxon>Eukaryota</taxon>
        <taxon>Metazoa</taxon>
        <taxon>Spiralia</taxon>
        <taxon>Lophotrochozoa</taxon>
        <taxon>Mollusca</taxon>
        <taxon>Gastropoda</taxon>
        <taxon>Heterobranchia</taxon>
        <taxon>Euthyneura</taxon>
        <taxon>Panpulmonata</taxon>
        <taxon>Sacoglossa</taxon>
        <taxon>Placobranchoidea</taxon>
        <taxon>Plakobranchidae</taxon>
        <taxon>Elysia</taxon>
    </lineage>
</organism>
<name>A0AAE1ATW8_9GAST</name>
<dbReference type="AlphaFoldDB" id="A0AAE1ATW8"/>
<keyword evidence="1" id="KW-0812">Transmembrane</keyword>
<comment type="caution">
    <text evidence="2">The sequence shown here is derived from an EMBL/GenBank/DDBJ whole genome shotgun (WGS) entry which is preliminary data.</text>
</comment>